<feature type="region of interest" description="Disordered" evidence="2">
    <location>
        <begin position="106"/>
        <end position="127"/>
    </location>
</feature>
<keyword evidence="1" id="KW-0862">Zinc</keyword>
<dbReference type="GO" id="GO:0008270">
    <property type="term" value="F:zinc ion binding"/>
    <property type="evidence" value="ECO:0007669"/>
    <property type="project" value="UniProtKB-KW"/>
</dbReference>
<feature type="region of interest" description="Disordered" evidence="2">
    <location>
        <begin position="77"/>
        <end position="96"/>
    </location>
</feature>
<comment type="caution">
    <text evidence="4">The sequence shown here is derived from an EMBL/GenBank/DDBJ whole genome shotgun (WGS) entry which is preliminary data.</text>
</comment>
<dbReference type="PROSITE" id="PS50089">
    <property type="entry name" value="ZF_RING_2"/>
    <property type="match status" value="1"/>
</dbReference>
<dbReference type="Gene3D" id="3.30.40.10">
    <property type="entry name" value="Zinc/RING finger domain, C3HC4 (zinc finger)"/>
    <property type="match status" value="1"/>
</dbReference>
<feature type="domain" description="RING-type" evidence="3">
    <location>
        <begin position="162"/>
        <end position="204"/>
    </location>
</feature>
<feature type="region of interest" description="Disordered" evidence="2">
    <location>
        <begin position="39"/>
        <end position="71"/>
    </location>
</feature>
<dbReference type="PANTHER" id="PTHR23327">
    <property type="entry name" value="RING FINGER PROTEIN 127"/>
    <property type="match status" value="1"/>
</dbReference>
<accession>A0AAV9Z0K2</accession>
<evidence type="ECO:0000313" key="6">
    <source>
        <dbReference type="Proteomes" id="UP001362999"/>
    </source>
</evidence>
<evidence type="ECO:0000259" key="3">
    <source>
        <dbReference type="PROSITE" id="PS50089"/>
    </source>
</evidence>
<protein>
    <recommendedName>
        <fullName evidence="3">RING-type domain-containing protein</fullName>
    </recommendedName>
</protein>
<organism evidence="4 6">
    <name type="scientific">Favolaschia claudopus</name>
    <dbReference type="NCBI Taxonomy" id="2862362"/>
    <lineage>
        <taxon>Eukaryota</taxon>
        <taxon>Fungi</taxon>
        <taxon>Dikarya</taxon>
        <taxon>Basidiomycota</taxon>
        <taxon>Agaricomycotina</taxon>
        <taxon>Agaricomycetes</taxon>
        <taxon>Agaricomycetidae</taxon>
        <taxon>Agaricales</taxon>
        <taxon>Marasmiineae</taxon>
        <taxon>Mycenaceae</taxon>
        <taxon>Favolaschia</taxon>
    </lineage>
</organism>
<sequence length="245" mass="26673">MIVRDRQSQITGEVIDADAWSPPPPEVIDVDSWVAPTAANSAKTKKIVPSPQKPILRKQPVPKKSPPKIPVGQMQLTTSLQLRAPPQRQIRRATTQRQLTLPYLRLSGSGTASSSTSTSTSLSSSPAKLKQSYSNELFVGGISPDDETTLNRTLPSDSTYSCSICQSLLVHPVAIPCHPTKAHIFCFHCLRKALDTSKQCPLCRKLVTAPPTYVEDLATALAAIFPEQQSSTQVIWSKAWDGVAF</sequence>
<keyword evidence="1" id="KW-0863">Zinc-finger</keyword>
<keyword evidence="6" id="KW-1185">Reference proteome</keyword>
<dbReference type="SUPFAM" id="SSF57850">
    <property type="entry name" value="RING/U-box"/>
    <property type="match status" value="1"/>
</dbReference>
<proteinExistence type="predicted"/>
<dbReference type="Pfam" id="PF13639">
    <property type="entry name" value="zf-RING_2"/>
    <property type="match status" value="1"/>
</dbReference>
<reference evidence="4 6" key="1">
    <citation type="journal article" date="2024" name="J Genomics">
        <title>Draft genome sequencing and assembly of Favolaschia claudopus CIRM-BRFM 2984 isolated from oak limbs.</title>
        <authorList>
            <person name="Navarro D."/>
            <person name="Drula E."/>
            <person name="Chaduli D."/>
            <person name="Cazenave R."/>
            <person name="Ahrendt S."/>
            <person name="Wang J."/>
            <person name="Lipzen A."/>
            <person name="Daum C."/>
            <person name="Barry K."/>
            <person name="Grigoriev I.V."/>
            <person name="Favel A."/>
            <person name="Rosso M.N."/>
            <person name="Martin F."/>
        </authorList>
    </citation>
    <scope>NUCLEOTIDE SEQUENCE [LARGE SCALE GENOMIC DNA]</scope>
    <source>
        <strain evidence="4 6">CIRM-BRFM 2984</strain>
    </source>
</reference>
<dbReference type="Proteomes" id="UP001362999">
    <property type="component" value="Unassembled WGS sequence"/>
</dbReference>
<dbReference type="InterPro" id="IPR001841">
    <property type="entry name" value="Znf_RING"/>
</dbReference>
<gene>
    <name evidence="5" type="ORF">R3P38DRAFT_3244225</name>
    <name evidence="4" type="ORF">R3P38DRAFT_3245528</name>
</gene>
<dbReference type="AlphaFoldDB" id="A0AAV9Z0K2"/>
<evidence type="ECO:0000256" key="1">
    <source>
        <dbReference type="PROSITE-ProRule" id="PRU00175"/>
    </source>
</evidence>
<keyword evidence="1" id="KW-0479">Metal-binding</keyword>
<dbReference type="InterPro" id="IPR013083">
    <property type="entry name" value="Znf_RING/FYVE/PHD"/>
</dbReference>
<feature type="compositionally biased region" description="Low complexity" evidence="2">
    <location>
        <begin position="106"/>
        <end position="125"/>
    </location>
</feature>
<evidence type="ECO:0000256" key="2">
    <source>
        <dbReference type="SAM" id="MobiDB-lite"/>
    </source>
</evidence>
<evidence type="ECO:0000313" key="5">
    <source>
        <dbReference type="EMBL" id="KAK6969020.1"/>
    </source>
</evidence>
<evidence type="ECO:0000313" key="4">
    <source>
        <dbReference type="EMBL" id="KAK6966682.1"/>
    </source>
</evidence>
<name>A0AAV9Z0K2_9AGAR</name>
<feature type="compositionally biased region" description="Low complexity" evidence="2">
    <location>
        <begin position="85"/>
        <end position="96"/>
    </location>
</feature>
<dbReference type="EMBL" id="JAWWNJ010000259">
    <property type="protein sequence ID" value="KAK6966682.1"/>
    <property type="molecule type" value="Genomic_DNA"/>
</dbReference>
<dbReference type="EMBL" id="JAWWNJ010000236">
    <property type="protein sequence ID" value="KAK6969020.1"/>
    <property type="molecule type" value="Genomic_DNA"/>
</dbReference>